<proteinExistence type="predicted"/>
<organism evidence="2 3">
    <name type="scientific">Streptodolium elevatio</name>
    <dbReference type="NCBI Taxonomy" id="3157996"/>
    <lineage>
        <taxon>Bacteria</taxon>
        <taxon>Bacillati</taxon>
        <taxon>Actinomycetota</taxon>
        <taxon>Actinomycetes</taxon>
        <taxon>Kitasatosporales</taxon>
        <taxon>Streptomycetaceae</taxon>
        <taxon>Streptodolium</taxon>
    </lineage>
</organism>
<name>A0ABV3DL44_9ACTN</name>
<feature type="compositionally biased region" description="Polar residues" evidence="1">
    <location>
        <begin position="16"/>
        <end position="25"/>
    </location>
</feature>
<keyword evidence="3" id="KW-1185">Reference proteome</keyword>
<dbReference type="EC" id="2.1.1.-" evidence="2"/>
<evidence type="ECO:0000256" key="1">
    <source>
        <dbReference type="SAM" id="MobiDB-lite"/>
    </source>
</evidence>
<dbReference type="GO" id="GO:0032259">
    <property type="term" value="P:methylation"/>
    <property type="evidence" value="ECO:0007669"/>
    <property type="project" value="UniProtKB-KW"/>
</dbReference>
<dbReference type="PIRSF" id="PIRSF017393">
    <property type="entry name" value="MTase_SAV2177"/>
    <property type="match status" value="1"/>
</dbReference>
<dbReference type="SUPFAM" id="SSF53335">
    <property type="entry name" value="S-adenosyl-L-methionine-dependent methyltransferases"/>
    <property type="match status" value="1"/>
</dbReference>
<evidence type="ECO:0000313" key="2">
    <source>
        <dbReference type="EMBL" id="MEU8136481.1"/>
    </source>
</evidence>
<dbReference type="RefSeq" id="WP_358357034.1">
    <property type="nucleotide sequence ID" value="NZ_JBEZFP010000064.1"/>
</dbReference>
<keyword evidence="2" id="KW-0489">Methyltransferase</keyword>
<dbReference type="Gene3D" id="3.40.50.150">
    <property type="entry name" value="Vaccinia Virus protein VP39"/>
    <property type="match status" value="1"/>
</dbReference>
<evidence type="ECO:0000313" key="3">
    <source>
        <dbReference type="Proteomes" id="UP001551482"/>
    </source>
</evidence>
<dbReference type="GO" id="GO:0008168">
    <property type="term" value="F:methyltransferase activity"/>
    <property type="evidence" value="ECO:0007669"/>
    <property type="project" value="UniProtKB-KW"/>
</dbReference>
<sequence>MSDDTTPWRLPRGNEIETQSPQGIDTSVAHPARMYDYYLDGKNNFAVDRAAADRILDAAPEARLVVQAGRQFLRRAVRFAAERGMTQFLDIGTGLPTEGSVHEVAQAIRPETRVAYVDNDPVVLAHARALMPGDPRGRVTYTQADAREPDKVIGAADVGEVVDFDLPVVVVLAMLLHFIRDEEDPAGIVARLREAMAPGSMLIVSHVTYRSEELKHLAEEVYERTNSPVVPRTREEIAALLDGFDLVDPGLVRIPLWRPEPDAPLLSEEDLDNIVVFGAVGIRT</sequence>
<gene>
    <name evidence="2" type="ORF">AB0C36_23585</name>
</gene>
<dbReference type="Proteomes" id="UP001551482">
    <property type="component" value="Unassembled WGS sequence"/>
</dbReference>
<reference evidence="2 3" key="1">
    <citation type="submission" date="2024-06" db="EMBL/GenBank/DDBJ databases">
        <title>The Natural Products Discovery Center: Release of the First 8490 Sequenced Strains for Exploring Actinobacteria Biosynthetic Diversity.</title>
        <authorList>
            <person name="Kalkreuter E."/>
            <person name="Kautsar S.A."/>
            <person name="Yang D."/>
            <person name="Bader C.D."/>
            <person name="Teijaro C.N."/>
            <person name="Fluegel L."/>
            <person name="Davis C.M."/>
            <person name="Simpson J.R."/>
            <person name="Lauterbach L."/>
            <person name="Steele A.D."/>
            <person name="Gui C."/>
            <person name="Meng S."/>
            <person name="Li G."/>
            <person name="Viehrig K."/>
            <person name="Ye F."/>
            <person name="Su P."/>
            <person name="Kiefer A.F."/>
            <person name="Nichols A."/>
            <person name="Cepeda A.J."/>
            <person name="Yan W."/>
            <person name="Fan B."/>
            <person name="Jiang Y."/>
            <person name="Adhikari A."/>
            <person name="Zheng C.-J."/>
            <person name="Schuster L."/>
            <person name="Cowan T.M."/>
            <person name="Smanski M.J."/>
            <person name="Chevrette M.G."/>
            <person name="De Carvalho L.P.S."/>
            <person name="Shen B."/>
        </authorList>
    </citation>
    <scope>NUCLEOTIDE SEQUENCE [LARGE SCALE GENOMIC DNA]</scope>
    <source>
        <strain evidence="2 3">NPDC048946</strain>
    </source>
</reference>
<dbReference type="InterPro" id="IPR006764">
    <property type="entry name" value="SAM_dep_MeTrfase_SAV2177_type"/>
</dbReference>
<keyword evidence="2" id="KW-0808">Transferase</keyword>
<dbReference type="Pfam" id="PF04672">
    <property type="entry name" value="Methyltransf_19"/>
    <property type="match status" value="1"/>
</dbReference>
<comment type="caution">
    <text evidence="2">The sequence shown here is derived from an EMBL/GenBank/DDBJ whole genome shotgun (WGS) entry which is preliminary data.</text>
</comment>
<dbReference type="CDD" id="cd02440">
    <property type="entry name" value="AdoMet_MTases"/>
    <property type="match status" value="1"/>
</dbReference>
<feature type="region of interest" description="Disordered" evidence="1">
    <location>
        <begin position="1"/>
        <end position="25"/>
    </location>
</feature>
<dbReference type="InterPro" id="IPR029063">
    <property type="entry name" value="SAM-dependent_MTases_sf"/>
</dbReference>
<dbReference type="EMBL" id="JBEZFP010000064">
    <property type="protein sequence ID" value="MEU8136481.1"/>
    <property type="molecule type" value="Genomic_DNA"/>
</dbReference>
<accession>A0ABV3DL44</accession>
<protein>
    <submittedName>
        <fullName evidence="2">SAM-dependent methyltransferase</fullName>
        <ecNumber evidence="2">2.1.1.-</ecNumber>
    </submittedName>
</protein>